<accession>A0A422M3S1</accession>
<dbReference type="PIRSF" id="PIRSF002070">
    <property type="entry name" value="SSB"/>
    <property type="match status" value="1"/>
</dbReference>
<dbReference type="CDD" id="cd04496">
    <property type="entry name" value="SSB_OBF"/>
    <property type="match status" value="1"/>
</dbReference>
<gene>
    <name evidence="4" type="ORF">FAM18157_01249</name>
</gene>
<dbReference type="Pfam" id="PF00436">
    <property type="entry name" value="SSB"/>
    <property type="match status" value="1"/>
</dbReference>
<reference evidence="4 5" key="1">
    <citation type="journal article" date="2018" name="Front. Microbiol.">
        <title>Conversion of Methionine to Cysteine in Lactobacillus paracasei Depends on the Highly Mobile cysK-ctl-cysE Gene Cluster.</title>
        <authorList>
            <person name="Wuthrich D."/>
            <person name="Irmler S."/>
            <person name="Berthoud H."/>
            <person name="Guggenbuhl B."/>
            <person name="Eugster E."/>
            <person name="Bruggmann R."/>
        </authorList>
    </citation>
    <scope>NUCLEOTIDE SEQUENCE [LARGE SCALE GENOMIC DNA]</scope>
    <source>
        <strain evidence="4 5">FAM18157</strain>
    </source>
</reference>
<keyword evidence="1 2" id="KW-0238">DNA-binding</keyword>
<dbReference type="GO" id="GO:0006260">
    <property type="term" value="P:DNA replication"/>
    <property type="evidence" value="ECO:0007669"/>
    <property type="project" value="InterPro"/>
</dbReference>
<dbReference type="InterPro" id="IPR012340">
    <property type="entry name" value="NA-bd_OB-fold"/>
</dbReference>
<proteinExistence type="predicted"/>
<dbReference type="Gene3D" id="2.40.50.140">
    <property type="entry name" value="Nucleic acid-binding proteins"/>
    <property type="match status" value="1"/>
</dbReference>
<dbReference type="AlphaFoldDB" id="A0A422M3S1"/>
<comment type="caution">
    <text evidence="4">The sequence shown here is derived from an EMBL/GenBank/DDBJ whole genome shotgun (WGS) entry which is preliminary data.</text>
</comment>
<dbReference type="GO" id="GO:0003697">
    <property type="term" value="F:single-stranded DNA binding"/>
    <property type="evidence" value="ECO:0007669"/>
    <property type="project" value="InterPro"/>
</dbReference>
<dbReference type="InterPro" id="IPR011344">
    <property type="entry name" value="ssDNA-bd"/>
</dbReference>
<dbReference type="PANTHER" id="PTHR10302:SF27">
    <property type="entry name" value="SINGLE-STRANDED DNA-BINDING PROTEIN"/>
    <property type="match status" value="1"/>
</dbReference>
<dbReference type="NCBIfam" id="TIGR00621">
    <property type="entry name" value="ssb"/>
    <property type="match status" value="1"/>
</dbReference>
<dbReference type="PROSITE" id="PS50935">
    <property type="entry name" value="SSB"/>
    <property type="match status" value="1"/>
</dbReference>
<evidence type="ECO:0000256" key="3">
    <source>
        <dbReference type="RuleBase" id="RU000524"/>
    </source>
</evidence>
<sequence length="108" mass="11836">MNNVNLIGRIATDVKTGNGVVSSLLAVHRIYHSQDGQDTDFIPLSVFGHQADNFEKMVKKGQMIGIDGSIKTSEYIDKSTGEKKYGWSVALSHFYLLDSGHHDASPKA</sequence>
<dbReference type="Proteomes" id="UP000284716">
    <property type="component" value="Unassembled WGS sequence"/>
</dbReference>
<dbReference type="SUPFAM" id="SSF50249">
    <property type="entry name" value="Nucleic acid-binding proteins"/>
    <property type="match status" value="1"/>
</dbReference>
<evidence type="ECO:0000256" key="1">
    <source>
        <dbReference type="ARBA" id="ARBA00023125"/>
    </source>
</evidence>
<dbReference type="GO" id="GO:0009295">
    <property type="term" value="C:nucleoid"/>
    <property type="evidence" value="ECO:0007669"/>
    <property type="project" value="TreeGrafter"/>
</dbReference>
<evidence type="ECO:0000313" key="5">
    <source>
        <dbReference type="Proteomes" id="UP000284716"/>
    </source>
</evidence>
<dbReference type="PANTHER" id="PTHR10302">
    <property type="entry name" value="SINGLE-STRANDED DNA-BINDING PROTEIN"/>
    <property type="match status" value="1"/>
</dbReference>
<protein>
    <recommendedName>
        <fullName evidence="2 3">Single-stranded DNA-binding protein</fullName>
    </recommendedName>
</protein>
<evidence type="ECO:0000313" key="4">
    <source>
        <dbReference type="EMBL" id="RND81933.1"/>
    </source>
</evidence>
<organism evidence="4 5">
    <name type="scientific">Lacticaseibacillus paracasei</name>
    <name type="common">Lactobacillus paracasei</name>
    <dbReference type="NCBI Taxonomy" id="1597"/>
    <lineage>
        <taxon>Bacteria</taxon>
        <taxon>Bacillati</taxon>
        <taxon>Bacillota</taxon>
        <taxon>Bacilli</taxon>
        <taxon>Lactobacillales</taxon>
        <taxon>Lactobacillaceae</taxon>
        <taxon>Lacticaseibacillus</taxon>
    </lineage>
</organism>
<dbReference type="InterPro" id="IPR000424">
    <property type="entry name" value="Primosome_PriB/ssb"/>
</dbReference>
<dbReference type="EMBL" id="LKFS01000048">
    <property type="protein sequence ID" value="RND81933.1"/>
    <property type="molecule type" value="Genomic_DNA"/>
</dbReference>
<name>A0A422M3S1_LACPA</name>
<dbReference type="RefSeq" id="WP_240031886.1">
    <property type="nucleotide sequence ID" value="NZ_LKFS01000048.1"/>
</dbReference>
<evidence type="ECO:0000256" key="2">
    <source>
        <dbReference type="PIRNR" id="PIRNR002070"/>
    </source>
</evidence>